<evidence type="ECO:0000256" key="1">
    <source>
        <dbReference type="SAM" id="MobiDB-lite"/>
    </source>
</evidence>
<dbReference type="EMBL" id="JAIZPD010000015">
    <property type="protein sequence ID" value="KAH0958702.1"/>
    <property type="molecule type" value="Genomic_DNA"/>
</dbReference>
<dbReference type="RefSeq" id="XP_044716215.1">
    <property type="nucleotide sequence ID" value="XM_044868860.1"/>
</dbReference>
<reference evidence="2" key="1">
    <citation type="submission" date="2021-09" db="EMBL/GenBank/DDBJ databases">
        <title>A high-quality genome of the endoparasitic fungus Hirsutella rhossiliensis with a comparison of Hirsutella genomes reveals transposable elements contributing to genome size variation.</title>
        <authorList>
            <person name="Lin R."/>
            <person name="Jiao Y."/>
            <person name="Sun X."/>
            <person name="Ling J."/>
            <person name="Xie B."/>
            <person name="Cheng X."/>
        </authorList>
    </citation>
    <scope>NUCLEOTIDE SEQUENCE</scope>
    <source>
        <strain evidence="2">HR02</strain>
    </source>
</reference>
<name>A0A9P8MPH8_9HYPO</name>
<dbReference type="OrthoDB" id="4204700at2759"/>
<feature type="region of interest" description="Disordered" evidence="1">
    <location>
        <begin position="220"/>
        <end position="410"/>
    </location>
</feature>
<feature type="compositionally biased region" description="Basic and acidic residues" evidence="1">
    <location>
        <begin position="284"/>
        <end position="293"/>
    </location>
</feature>
<dbReference type="AlphaFoldDB" id="A0A9P8MPH8"/>
<feature type="region of interest" description="Disordered" evidence="1">
    <location>
        <begin position="1"/>
        <end position="41"/>
    </location>
</feature>
<feature type="compositionally biased region" description="Basic and acidic residues" evidence="1">
    <location>
        <begin position="375"/>
        <end position="410"/>
    </location>
</feature>
<feature type="compositionally biased region" description="Polar residues" evidence="1">
    <location>
        <begin position="224"/>
        <end position="268"/>
    </location>
</feature>
<dbReference type="GeneID" id="68359518"/>
<dbReference type="Proteomes" id="UP000824596">
    <property type="component" value="Unassembled WGS sequence"/>
</dbReference>
<gene>
    <name evidence="2" type="ORF">HRG_10389</name>
</gene>
<protein>
    <submittedName>
        <fullName evidence="2">Uncharacterized protein</fullName>
    </submittedName>
</protein>
<organism evidence="2 3">
    <name type="scientific">Hirsutella rhossiliensis</name>
    <dbReference type="NCBI Taxonomy" id="111463"/>
    <lineage>
        <taxon>Eukaryota</taxon>
        <taxon>Fungi</taxon>
        <taxon>Dikarya</taxon>
        <taxon>Ascomycota</taxon>
        <taxon>Pezizomycotina</taxon>
        <taxon>Sordariomycetes</taxon>
        <taxon>Hypocreomycetidae</taxon>
        <taxon>Hypocreales</taxon>
        <taxon>Ophiocordycipitaceae</taxon>
        <taxon>Hirsutella</taxon>
    </lineage>
</organism>
<accession>A0A9P8MPH8</accession>
<keyword evidence="3" id="KW-1185">Reference proteome</keyword>
<evidence type="ECO:0000313" key="3">
    <source>
        <dbReference type="Proteomes" id="UP000824596"/>
    </source>
</evidence>
<comment type="caution">
    <text evidence="2">The sequence shown here is derived from an EMBL/GenBank/DDBJ whole genome shotgun (WGS) entry which is preliminary data.</text>
</comment>
<proteinExistence type="predicted"/>
<sequence length="410" mass="45338">MENPNNGVPGGPRGPNDPNSSPAWFGRDELANAAPPANEERRNRAFRHRYEDPVVHAQVQRLFPFYNPPLYVRMRGYSRERSLATAEGVAGSFVGPLGRHFTDTEMRAFTEHLLSSINTGLAYRWGITGLAALLTFRGRKTFRFPFFKPRTGGALDPFTGGAQVRAMWHLARFGAYYTACLLTLTPIAEAYNSMSWLASMKKDPRLADVMRESAAKGSHIFGNNAATPQPANPTDEQAPSWPSQRSPGGTTDQSSYGTENNVSAQAQAAWSAPRQAQPPQEAAPPERSDKWDTFSDDLDDASPVAPSMRASPDDSQGGISAWDRIRQQSQQPQSKQNPQRPQQSWQAPQGMGAGDDNASPQSRGLRDSYSFSSADEEKAVAKGQAQKEFDEMLDRERRGVEHEQRPWGRK</sequence>
<evidence type="ECO:0000313" key="2">
    <source>
        <dbReference type="EMBL" id="KAH0958702.1"/>
    </source>
</evidence>
<feature type="compositionally biased region" description="Low complexity" evidence="1">
    <location>
        <begin position="327"/>
        <end position="344"/>
    </location>
</feature>
<feature type="compositionally biased region" description="Low complexity" evidence="1">
    <location>
        <begin position="272"/>
        <end position="283"/>
    </location>
</feature>